<dbReference type="EMBL" id="JMSN01000011">
    <property type="protein sequence ID" value="KDN52330.1"/>
    <property type="molecule type" value="Genomic_DNA"/>
</dbReference>
<dbReference type="Proteomes" id="UP000027361">
    <property type="component" value="Unassembled WGS sequence"/>
</dbReference>
<evidence type="ECO:0000256" key="3">
    <source>
        <dbReference type="ARBA" id="ARBA00022989"/>
    </source>
</evidence>
<protein>
    <recommendedName>
        <fullName evidence="11">Phospholipid/glycerol acyltransferase domain-containing protein</fullName>
    </recommendedName>
</protein>
<evidence type="ECO:0000313" key="10">
    <source>
        <dbReference type="Proteomes" id="UP000027361"/>
    </source>
</evidence>
<sequence length="400" mass="43514">MEKFSRFRDPGTGIQVFLTPVPPVGAGKVFAQILTPVALIVGVIRAALVLVTFVIWIVLNTLLGSINAFLISVFGRATLFWLGFAWLNAEVISLQKRGRAASSVRPLSSIKPTKGSIIVSNWSSWVDVLYISILFNPLFLAPVVAPSPTSAQSSPARSRENSRSASNSPTTARRRNAGAEVVTEANNAPASLGPSSRLLGFRKVSMWDMITASGETPMIRGDKNGKQDFKDIETLARKADRPVCIFPELVTSNNRGLLRMNPIFPASWRAMFRATGALRLGAGQPDIYIISIKHTPPSTQSPSSVLSVPGQRFNPLTHVWSLCASLNFSRSLQVRVLNPEESPSSEAFVADALVATTSAADPISELCGNLISQLSRLKRTGLGWEDKESFLALYRERRKP</sequence>
<dbReference type="GO" id="GO:0006629">
    <property type="term" value="P:lipid metabolic process"/>
    <property type="evidence" value="ECO:0007669"/>
    <property type="project" value="UniProtKB-KW"/>
</dbReference>
<dbReference type="STRING" id="1037660.A0A066WP13"/>
<accession>A0A066WP13</accession>
<evidence type="ECO:0000256" key="2">
    <source>
        <dbReference type="ARBA" id="ARBA00022692"/>
    </source>
</evidence>
<keyword evidence="1" id="KW-0808">Transferase</keyword>
<reference evidence="9 10" key="1">
    <citation type="submission" date="2014-05" db="EMBL/GenBank/DDBJ databases">
        <title>Draft genome sequence of a rare smut relative, Tilletiaria anomala UBC 951.</title>
        <authorList>
            <consortium name="DOE Joint Genome Institute"/>
            <person name="Toome M."/>
            <person name="Kuo A."/>
            <person name="Henrissat B."/>
            <person name="Lipzen A."/>
            <person name="Tritt A."/>
            <person name="Yoshinaga Y."/>
            <person name="Zane M."/>
            <person name="Barry K."/>
            <person name="Grigoriev I.V."/>
            <person name="Spatafora J.W."/>
            <person name="Aimea M.C."/>
        </authorList>
    </citation>
    <scope>NUCLEOTIDE SEQUENCE [LARGE SCALE GENOMIC DNA]</scope>
    <source>
        <strain evidence="9 10">UBC 951</strain>
    </source>
</reference>
<keyword evidence="3 8" id="KW-1133">Transmembrane helix</keyword>
<feature type="transmembrane region" description="Helical" evidence="8">
    <location>
        <begin position="65"/>
        <end position="87"/>
    </location>
</feature>
<keyword evidence="2 8" id="KW-0812">Transmembrane</keyword>
<dbReference type="PANTHER" id="PTHR23063">
    <property type="entry name" value="PHOSPHOLIPID ACYLTRANSFERASE"/>
    <property type="match status" value="1"/>
</dbReference>
<evidence type="ECO:0000256" key="1">
    <source>
        <dbReference type="ARBA" id="ARBA00022679"/>
    </source>
</evidence>
<evidence type="ECO:0008006" key="11">
    <source>
        <dbReference type="Google" id="ProtNLM"/>
    </source>
</evidence>
<evidence type="ECO:0000256" key="6">
    <source>
        <dbReference type="ARBA" id="ARBA00023315"/>
    </source>
</evidence>
<dbReference type="HOGENOM" id="CLU_048121_2_0_1"/>
<proteinExistence type="predicted"/>
<keyword evidence="4" id="KW-0443">Lipid metabolism</keyword>
<feature type="region of interest" description="Disordered" evidence="7">
    <location>
        <begin position="150"/>
        <end position="188"/>
    </location>
</feature>
<name>A0A066WP13_TILAU</name>
<evidence type="ECO:0000256" key="8">
    <source>
        <dbReference type="SAM" id="Phobius"/>
    </source>
</evidence>
<dbReference type="PANTHER" id="PTHR23063:SF60">
    <property type="entry name" value="LYSOPHOSPHATIDIC ACID:OLEOYL-COA ACYLTRANSFERASE 1"/>
    <property type="match status" value="1"/>
</dbReference>
<comment type="caution">
    <text evidence="9">The sequence shown here is derived from an EMBL/GenBank/DDBJ whole genome shotgun (WGS) entry which is preliminary data.</text>
</comment>
<keyword evidence="6" id="KW-0012">Acyltransferase</keyword>
<dbReference type="InParanoid" id="A0A066WP13"/>
<evidence type="ECO:0000256" key="4">
    <source>
        <dbReference type="ARBA" id="ARBA00023098"/>
    </source>
</evidence>
<dbReference type="GO" id="GO:0016746">
    <property type="term" value="F:acyltransferase activity"/>
    <property type="evidence" value="ECO:0007669"/>
    <property type="project" value="UniProtKB-KW"/>
</dbReference>
<dbReference type="OrthoDB" id="272512at2759"/>
<dbReference type="RefSeq" id="XP_013245183.1">
    <property type="nucleotide sequence ID" value="XM_013389729.1"/>
</dbReference>
<organism evidence="9 10">
    <name type="scientific">Tilletiaria anomala (strain ATCC 24038 / CBS 436.72 / UBC 951)</name>
    <dbReference type="NCBI Taxonomy" id="1037660"/>
    <lineage>
        <taxon>Eukaryota</taxon>
        <taxon>Fungi</taxon>
        <taxon>Dikarya</taxon>
        <taxon>Basidiomycota</taxon>
        <taxon>Ustilaginomycotina</taxon>
        <taxon>Exobasidiomycetes</taxon>
        <taxon>Georgefischeriales</taxon>
        <taxon>Tilletiariaceae</taxon>
        <taxon>Tilletiaria</taxon>
    </lineage>
</organism>
<evidence type="ECO:0000256" key="5">
    <source>
        <dbReference type="ARBA" id="ARBA00023136"/>
    </source>
</evidence>
<evidence type="ECO:0000256" key="7">
    <source>
        <dbReference type="SAM" id="MobiDB-lite"/>
    </source>
</evidence>
<gene>
    <name evidence="9" type="ORF">K437DRAFT_243794</name>
</gene>
<dbReference type="OMA" id="WFRFLWD"/>
<dbReference type="GeneID" id="25263123"/>
<evidence type="ECO:0000313" key="9">
    <source>
        <dbReference type="EMBL" id="KDN52330.1"/>
    </source>
</evidence>
<keyword evidence="10" id="KW-1185">Reference proteome</keyword>
<feature type="transmembrane region" description="Helical" evidence="8">
    <location>
        <begin position="37"/>
        <end position="59"/>
    </location>
</feature>
<dbReference type="FunCoup" id="A0A066WP13">
    <property type="interactions" value="36"/>
</dbReference>
<keyword evidence="5 8" id="KW-0472">Membrane</keyword>
<dbReference type="AlphaFoldDB" id="A0A066WP13"/>